<dbReference type="Proteomes" id="UP000663841">
    <property type="component" value="Unassembled WGS sequence"/>
</dbReference>
<evidence type="ECO:0000313" key="3">
    <source>
        <dbReference type="Proteomes" id="UP000663841"/>
    </source>
</evidence>
<organism evidence="2 3">
    <name type="scientific">Rhizoctonia solani</name>
    <dbReference type="NCBI Taxonomy" id="456999"/>
    <lineage>
        <taxon>Eukaryota</taxon>
        <taxon>Fungi</taxon>
        <taxon>Dikarya</taxon>
        <taxon>Basidiomycota</taxon>
        <taxon>Agaricomycotina</taxon>
        <taxon>Agaricomycetes</taxon>
        <taxon>Cantharellales</taxon>
        <taxon>Ceratobasidiaceae</taxon>
        <taxon>Rhizoctonia</taxon>
    </lineage>
</organism>
<gene>
    <name evidence="2" type="ORF">RDB_LOCUS214141</name>
</gene>
<comment type="caution">
    <text evidence="2">The sequence shown here is derived from an EMBL/GenBank/DDBJ whole genome shotgun (WGS) entry which is preliminary data.</text>
</comment>
<sequence>MFPRWVIKKESPQFQFLPKDYHDSRDRLCAEVAAELELEATAPPDDDDLRLSAAIPIILQTYHHHEAAANLPDPPTEMDMRIDIDGLVTHIPDVDVNKARPLKYCNINVTTTTADGFSFLIFPKFEPYERIREVKRALAAYSTGEYKDLIIIHCAYEYKRTDSSKNQAIMGMVSALYQRKTLNMRDHFVFGVFQDDTHYLQVVAAIWQKDYASFYKIGEYTLTTPITAVQFYLVLREIKQLSYQYYDDIWNSEASFYRAVRVNAPTNEWAEKSKPMQRIQENHEGPNGANGLDGSNGPNGPNDSGPLDDDEALHMSFESRGLKPTTFRGFQHKLAAVGELDRYERIHAFIQGVGCNAFKPAPLPMKHRSKQNIDISADEWLPLTLQSSLPPTPAHLSQAFAKGCSTAKSGMEHKERV</sequence>
<proteinExistence type="predicted"/>
<name>A0A8H3CLS5_9AGAM</name>
<reference evidence="2" key="1">
    <citation type="submission" date="2021-01" db="EMBL/GenBank/DDBJ databases">
        <authorList>
            <person name="Kaushik A."/>
        </authorList>
    </citation>
    <scope>NUCLEOTIDE SEQUENCE</scope>
    <source>
        <strain evidence="2">AG3-T5</strain>
    </source>
</reference>
<dbReference type="AlphaFoldDB" id="A0A8H3CLS5"/>
<dbReference type="EMBL" id="CAJMWW010000673">
    <property type="protein sequence ID" value="CAE6483262.1"/>
    <property type="molecule type" value="Genomic_DNA"/>
</dbReference>
<accession>A0A8H3CLS5</accession>
<feature type="compositionally biased region" description="Low complexity" evidence="1">
    <location>
        <begin position="290"/>
        <end position="305"/>
    </location>
</feature>
<protein>
    <submittedName>
        <fullName evidence="2">Uncharacterized protein</fullName>
    </submittedName>
</protein>
<feature type="region of interest" description="Disordered" evidence="1">
    <location>
        <begin position="270"/>
        <end position="311"/>
    </location>
</feature>
<evidence type="ECO:0000256" key="1">
    <source>
        <dbReference type="SAM" id="MobiDB-lite"/>
    </source>
</evidence>
<evidence type="ECO:0000313" key="2">
    <source>
        <dbReference type="EMBL" id="CAE6483262.1"/>
    </source>
</evidence>
<feature type="compositionally biased region" description="Basic and acidic residues" evidence="1">
    <location>
        <begin position="270"/>
        <end position="284"/>
    </location>
</feature>